<dbReference type="EMBL" id="JBBWWQ010000002">
    <property type="protein sequence ID" value="KAK8954737.1"/>
    <property type="molecule type" value="Genomic_DNA"/>
</dbReference>
<comment type="caution">
    <text evidence="1">The sequence shown here is derived from an EMBL/GenBank/DDBJ whole genome shotgun (WGS) entry which is preliminary data.</text>
</comment>
<dbReference type="AlphaFoldDB" id="A0AAP0C122"/>
<proteinExistence type="predicted"/>
<evidence type="ECO:0000313" key="2">
    <source>
        <dbReference type="Proteomes" id="UP001418222"/>
    </source>
</evidence>
<evidence type="ECO:0000313" key="1">
    <source>
        <dbReference type="EMBL" id="KAK8954737.1"/>
    </source>
</evidence>
<sequence length="104" mass="12327">MDDRDLDDPKLWDVIDSPAGLLDTMRRRMRMWREADLHGYSVKSRRRMWGEADLHGYSVKSRRRMWREAEEGFSSVNRSPRFGVVKILHDSKSRDFCDLRAGVV</sequence>
<dbReference type="Proteomes" id="UP001418222">
    <property type="component" value="Unassembled WGS sequence"/>
</dbReference>
<accession>A0AAP0C122</accession>
<keyword evidence="2" id="KW-1185">Reference proteome</keyword>
<name>A0AAP0C122_9ASPA</name>
<protein>
    <submittedName>
        <fullName evidence="1">Uncharacterized protein</fullName>
    </submittedName>
</protein>
<reference evidence="1 2" key="1">
    <citation type="journal article" date="2022" name="Nat. Plants">
        <title>Genomes of leafy and leafless Platanthera orchids illuminate the evolution of mycoheterotrophy.</title>
        <authorList>
            <person name="Li M.H."/>
            <person name="Liu K.W."/>
            <person name="Li Z."/>
            <person name="Lu H.C."/>
            <person name="Ye Q.L."/>
            <person name="Zhang D."/>
            <person name="Wang J.Y."/>
            <person name="Li Y.F."/>
            <person name="Zhong Z.M."/>
            <person name="Liu X."/>
            <person name="Yu X."/>
            <person name="Liu D.K."/>
            <person name="Tu X.D."/>
            <person name="Liu B."/>
            <person name="Hao Y."/>
            <person name="Liao X.Y."/>
            <person name="Jiang Y.T."/>
            <person name="Sun W.H."/>
            <person name="Chen J."/>
            <person name="Chen Y.Q."/>
            <person name="Ai Y."/>
            <person name="Zhai J.W."/>
            <person name="Wu S.S."/>
            <person name="Zhou Z."/>
            <person name="Hsiao Y.Y."/>
            <person name="Wu W.L."/>
            <person name="Chen Y.Y."/>
            <person name="Lin Y.F."/>
            <person name="Hsu J.L."/>
            <person name="Li C.Y."/>
            <person name="Wang Z.W."/>
            <person name="Zhao X."/>
            <person name="Zhong W.Y."/>
            <person name="Ma X.K."/>
            <person name="Ma L."/>
            <person name="Huang J."/>
            <person name="Chen G.Z."/>
            <person name="Huang M.Z."/>
            <person name="Huang L."/>
            <person name="Peng D.H."/>
            <person name="Luo Y.B."/>
            <person name="Zou S.Q."/>
            <person name="Chen S.P."/>
            <person name="Lan S."/>
            <person name="Tsai W.C."/>
            <person name="Van de Peer Y."/>
            <person name="Liu Z.J."/>
        </authorList>
    </citation>
    <scope>NUCLEOTIDE SEQUENCE [LARGE SCALE GENOMIC DNA]</scope>
    <source>
        <strain evidence="1">Lor287</strain>
    </source>
</reference>
<gene>
    <name evidence="1" type="ORF">KSP39_PZI002470</name>
</gene>
<organism evidence="1 2">
    <name type="scientific">Platanthera zijinensis</name>
    <dbReference type="NCBI Taxonomy" id="2320716"/>
    <lineage>
        <taxon>Eukaryota</taxon>
        <taxon>Viridiplantae</taxon>
        <taxon>Streptophyta</taxon>
        <taxon>Embryophyta</taxon>
        <taxon>Tracheophyta</taxon>
        <taxon>Spermatophyta</taxon>
        <taxon>Magnoliopsida</taxon>
        <taxon>Liliopsida</taxon>
        <taxon>Asparagales</taxon>
        <taxon>Orchidaceae</taxon>
        <taxon>Orchidoideae</taxon>
        <taxon>Orchideae</taxon>
        <taxon>Orchidinae</taxon>
        <taxon>Platanthera</taxon>
    </lineage>
</organism>